<accession>A0ACB9WMW6</accession>
<proteinExistence type="predicted"/>
<comment type="caution">
    <text evidence="1">The sequence shown here is derived from an EMBL/GenBank/DDBJ whole genome shotgun (WGS) entry which is preliminary data.</text>
</comment>
<sequence length="187" mass="20779">MERQLRHSAAPRELFSPEPLCCGSDFLELSFCSQSSVPEHPQDLCTPQLRQLLSPIFSPLTPPSSSSPEDQLQEDLDMLDDDFQQSVLSSVDDKPSSSSSKASAGRPADPASRKRTHNPDEELLMIQDKRQKADPSSIEEELLLSHRLLKPHTRFTSRATQATESEALMRHIFTPPPPLSPPLSPIT</sequence>
<dbReference type="EMBL" id="CM043797">
    <property type="protein sequence ID" value="KAI4815019.1"/>
    <property type="molecule type" value="Genomic_DNA"/>
</dbReference>
<organism evidence="1 2">
    <name type="scientific">Chaenocephalus aceratus</name>
    <name type="common">Blackfin icefish</name>
    <name type="synonym">Chaenichthys aceratus</name>
    <dbReference type="NCBI Taxonomy" id="36190"/>
    <lineage>
        <taxon>Eukaryota</taxon>
        <taxon>Metazoa</taxon>
        <taxon>Chordata</taxon>
        <taxon>Craniata</taxon>
        <taxon>Vertebrata</taxon>
        <taxon>Euteleostomi</taxon>
        <taxon>Actinopterygii</taxon>
        <taxon>Neopterygii</taxon>
        <taxon>Teleostei</taxon>
        <taxon>Neoteleostei</taxon>
        <taxon>Acanthomorphata</taxon>
        <taxon>Eupercaria</taxon>
        <taxon>Perciformes</taxon>
        <taxon>Notothenioidei</taxon>
        <taxon>Channichthyidae</taxon>
        <taxon>Chaenocephalus</taxon>
    </lineage>
</organism>
<reference evidence="1" key="1">
    <citation type="submission" date="2022-05" db="EMBL/GenBank/DDBJ databases">
        <title>Chromosome-level genome of Chaenocephalus aceratus.</title>
        <authorList>
            <person name="Park H."/>
        </authorList>
    </citation>
    <scope>NUCLEOTIDE SEQUENCE</scope>
    <source>
        <strain evidence="1">KU_202001</strain>
    </source>
</reference>
<evidence type="ECO:0000313" key="1">
    <source>
        <dbReference type="EMBL" id="KAI4815019.1"/>
    </source>
</evidence>
<dbReference type="Proteomes" id="UP001057452">
    <property type="component" value="Chromosome 13"/>
</dbReference>
<name>A0ACB9WMW6_CHAAC</name>
<evidence type="ECO:0000313" key="2">
    <source>
        <dbReference type="Proteomes" id="UP001057452"/>
    </source>
</evidence>
<protein>
    <submittedName>
        <fullName evidence="1">Uncharacterized protein</fullName>
    </submittedName>
</protein>
<gene>
    <name evidence="1" type="ORF">KUCAC02_005186</name>
</gene>
<keyword evidence="2" id="KW-1185">Reference proteome</keyword>